<protein>
    <submittedName>
        <fullName evidence="4">Putative Zn-dependent peptidase</fullName>
    </submittedName>
</protein>
<feature type="domain" description="Peptidase M16 C-terminal" evidence="3">
    <location>
        <begin position="191"/>
        <end position="371"/>
    </location>
</feature>
<dbReference type="Proteomes" id="UP000249341">
    <property type="component" value="Unassembled WGS sequence"/>
</dbReference>
<comment type="similarity">
    <text evidence="1">Belongs to the peptidase M16 family.</text>
</comment>
<evidence type="ECO:0000313" key="5">
    <source>
        <dbReference type="Proteomes" id="UP000249341"/>
    </source>
</evidence>
<dbReference type="RefSeq" id="WP_111654281.1">
    <property type="nucleotide sequence ID" value="NZ_JACHWI010000002.1"/>
</dbReference>
<dbReference type="Pfam" id="PF05193">
    <property type="entry name" value="Peptidase_M16_C"/>
    <property type="match status" value="1"/>
</dbReference>
<accession>A0A327YYV6</accession>
<dbReference type="GO" id="GO:0046872">
    <property type="term" value="F:metal ion binding"/>
    <property type="evidence" value="ECO:0007669"/>
    <property type="project" value="InterPro"/>
</dbReference>
<dbReference type="InterPro" id="IPR007863">
    <property type="entry name" value="Peptidase_M16_C"/>
</dbReference>
<dbReference type="SUPFAM" id="SSF63411">
    <property type="entry name" value="LuxS/MPP-like metallohydrolase"/>
    <property type="match status" value="2"/>
</dbReference>
<evidence type="ECO:0000259" key="2">
    <source>
        <dbReference type="Pfam" id="PF00675"/>
    </source>
</evidence>
<dbReference type="EMBL" id="QLMJ01000025">
    <property type="protein sequence ID" value="RAK26914.1"/>
    <property type="molecule type" value="Genomic_DNA"/>
</dbReference>
<dbReference type="InterPro" id="IPR011765">
    <property type="entry name" value="Pept_M16_N"/>
</dbReference>
<reference evidence="4 5" key="1">
    <citation type="submission" date="2018-06" db="EMBL/GenBank/DDBJ databases">
        <title>Genomic Encyclopedia of Type Strains, Phase III (KMG-III): the genomes of soil and plant-associated and newly described type strains.</title>
        <authorList>
            <person name="Whitman W."/>
        </authorList>
    </citation>
    <scope>NUCLEOTIDE SEQUENCE [LARGE SCALE GENOMIC DNA]</scope>
    <source>
        <strain evidence="4 5">CGMCC 4.7090</strain>
    </source>
</reference>
<gene>
    <name evidence="4" type="ORF">B0I29_12571</name>
</gene>
<dbReference type="InterPro" id="IPR011249">
    <property type="entry name" value="Metalloenz_LuxS/M16"/>
</dbReference>
<keyword evidence="5" id="KW-1185">Reference proteome</keyword>
<dbReference type="PANTHER" id="PTHR11851:SF49">
    <property type="entry name" value="MITOCHONDRIAL-PROCESSING PEPTIDASE SUBUNIT ALPHA"/>
    <property type="match status" value="1"/>
</dbReference>
<evidence type="ECO:0000256" key="1">
    <source>
        <dbReference type="ARBA" id="ARBA00007261"/>
    </source>
</evidence>
<dbReference type="Pfam" id="PF00675">
    <property type="entry name" value="Peptidase_M16"/>
    <property type="match status" value="1"/>
</dbReference>
<dbReference type="OrthoDB" id="9811314at2"/>
<name>A0A327YYV6_9ACTN</name>
<organism evidence="4 5">
    <name type="scientific">Actinoplanes lutulentus</name>
    <dbReference type="NCBI Taxonomy" id="1287878"/>
    <lineage>
        <taxon>Bacteria</taxon>
        <taxon>Bacillati</taxon>
        <taxon>Actinomycetota</taxon>
        <taxon>Actinomycetes</taxon>
        <taxon>Micromonosporales</taxon>
        <taxon>Micromonosporaceae</taxon>
        <taxon>Actinoplanes</taxon>
    </lineage>
</organism>
<dbReference type="InterPro" id="IPR050361">
    <property type="entry name" value="MPP/UQCRC_Complex"/>
</dbReference>
<dbReference type="AlphaFoldDB" id="A0A327YYV6"/>
<evidence type="ECO:0000313" key="4">
    <source>
        <dbReference type="EMBL" id="RAK26914.1"/>
    </source>
</evidence>
<comment type="caution">
    <text evidence="4">The sequence shown here is derived from an EMBL/GenBank/DDBJ whole genome shotgun (WGS) entry which is preliminary data.</text>
</comment>
<dbReference type="Gene3D" id="3.30.830.10">
    <property type="entry name" value="Metalloenzyme, LuxS/M16 peptidase-like"/>
    <property type="match status" value="2"/>
</dbReference>
<feature type="domain" description="Peptidase M16 N-terminal" evidence="2">
    <location>
        <begin position="32"/>
        <end position="150"/>
    </location>
</feature>
<evidence type="ECO:0000259" key="3">
    <source>
        <dbReference type="Pfam" id="PF05193"/>
    </source>
</evidence>
<proteinExistence type="inferred from homology"/>
<dbReference type="PANTHER" id="PTHR11851">
    <property type="entry name" value="METALLOPROTEASE"/>
    <property type="match status" value="1"/>
</dbReference>
<sequence length="441" mass="47885">MIGGVTSPTAPVATTGYPWPIETTRLANGLRVVVSEDRTAPVVCVNLWYDVGSRHEPPGQTGFAHLFEHLMFEGSQHVKKTEHMKLVQGNGGSLNATTNPDRTNYFETMPSEHLELALWLEADRMGGLVPALTQETLDNQREVVKNERRQRYENVPYGDAWLRLLPLLYPQGHPYHHATIGSMEDLNAAALETFQAFHQQYYAPNNCVLTVVGDTTPAEVFALAEKYFGGIATVDGIPPAPDGSLPEPATEPAVETVTADVPAPRIYLSYRTYPFGTLGYDAVTVLATILGSGRGSRLYQRLADGSRIAQPDYIGSYGVDLAHAPAPLIITATAKDGVSLETLEAGLADVIQSLIDEPVTDEELNRAKALLTTAWWRQVSTVGGRADTLGRYTTQFGDPSAAADRLARWLAVTAEDVTNAAAETLRPESRVTLTYVPGEPA</sequence>